<evidence type="ECO:0000256" key="2">
    <source>
        <dbReference type="ARBA" id="ARBA00009726"/>
    </source>
</evidence>
<feature type="transmembrane region" description="Helical" evidence="10">
    <location>
        <begin position="335"/>
        <end position="356"/>
    </location>
</feature>
<dbReference type="Pfam" id="PF00005">
    <property type="entry name" value="ABC_tran"/>
    <property type="match status" value="2"/>
</dbReference>
<dbReference type="CDD" id="cd03250">
    <property type="entry name" value="ABCC_MRP_domain1"/>
    <property type="match status" value="1"/>
</dbReference>
<dbReference type="GO" id="GO:0016020">
    <property type="term" value="C:membrane"/>
    <property type="evidence" value="ECO:0007669"/>
    <property type="project" value="UniProtKB-SubCell"/>
</dbReference>
<keyword evidence="7 10" id="KW-1133">Transmembrane helix</keyword>
<dbReference type="SMART" id="SM00382">
    <property type="entry name" value="AAA"/>
    <property type="match status" value="2"/>
</dbReference>
<keyword evidence="3" id="KW-0813">Transport</keyword>
<feature type="compositionally biased region" description="Basic and acidic residues" evidence="9">
    <location>
        <begin position="19"/>
        <end position="45"/>
    </location>
</feature>
<evidence type="ECO:0000256" key="1">
    <source>
        <dbReference type="ARBA" id="ARBA00004141"/>
    </source>
</evidence>
<dbReference type="InterPro" id="IPR027417">
    <property type="entry name" value="P-loop_NTPase"/>
</dbReference>
<dbReference type="CDD" id="cd18597">
    <property type="entry name" value="ABC_6TM_YOR1_D1_like"/>
    <property type="match status" value="1"/>
</dbReference>
<dbReference type="RefSeq" id="XP_066066900.1">
    <property type="nucleotide sequence ID" value="XM_066210803.1"/>
</dbReference>
<feature type="transmembrane region" description="Helical" evidence="10">
    <location>
        <begin position="212"/>
        <end position="233"/>
    </location>
</feature>
<comment type="similarity">
    <text evidence="2">Belongs to the ABC transporter superfamily. ABCC family. Conjugate transporter (TC 3.A.1.208) subfamily.</text>
</comment>
<keyword evidence="6" id="KW-0067">ATP-binding</keyword>
<evidence type="ECO:0000256" key="6">
    <source>
        <dbReference type="ARBA" id="ARBA00022840"/>
    </source>
</evidence>
<dbReference type="GO" id="GO:0140359">
    <property type="term" value="F:ABC-type transporter activity"/>
    <property type="evidence" value="ECO:0007669"/>
    <property type="project" value="InterPro"/>
</dbReference>
<reference evidence="13" key="3">
    <citation type="submission" date="2024-01" db="EMBL/GenBank/DDBJ databases">
        <authorList>
            <person name="Coelho M.A."/>
            <person name="David-Palma M."/>
            <person name="Shea T."/>
            <person name="Sun S."/>
            <person name="Cuomo C.A."/>
            <person name="Heitman J."/>
        </authorList>
    </citation>
    <scope>NUCLEOTIDE SEQUENCE</scope>
    <source>
        <strain evidence="13">CBS 7841</strain>
    </source>
</reference>
<evidence type="ECO:0000259" key="12">
    <source>
        <dbReference type="PROSITE" id="PS50929"/>
    </source>
</evidence>
<feature type="transmembrane region" description="Helical" evidence="10">
    <location>
        <begin position="886"/>
        <end position="912"/>
    </location>
</feature>
<accession>A0AAJ8LXV7</accession>
<dbReference type="CDD" id="cd03244">
    <property type="entry name" value="ABCC_MRP_domain2"/>
    <property type="match status" value="1"/>
</dbReference>
<dbReference type="GO" id="GO:0005524">
    <property type="term" value="F:ATP binding"/>
    <property type="evidence" value="ECO:0007669"/>
    <property type="project" value="UniProtKB-KW"/>
</dbReference>
<evidence type="ECO:0000313" key="13">
    <source>
        <dbReference type="EMBL" id="WVN86200.1"/>
    </source>
</evidence>
<dbReference type="PROSITE" id="PS50929">
    <property type="entry name" value="ABC_TM1F"/>
    <property type="match status" value="2"/>
</dbReference>
<proteinExistence type="inferred from homology"/>
<protein>
    <recommendedName>
        <fullName evidence="15">ATP-binding cassette transporter YOR1</fullName>
    </recommendedName>
</protein>
<evidence type="ECO:0000256" key="3">
    <source>
        <dbReference type="ARBA" id="ARBA00022448"/>
    </source>
</evidence>
<evidence type="ECO:0000256" key="10">
    <source>
        <dbReference type="SAM" id="Phobius"/>
    </source>
</evidence>
<reference evidence="13" key="2">
    <citation type="journal article" date="2022" name="Elife">
        <title>Obligate sexual reproduction of a homothallic fungus closely related to the Cryptococcus pathogenic species complex.</title>
        <authorList>
            <person name="Passer A.R."/>
            <person name="Clancey S.A."/>
            <person name="Shea T."/>
            <person name="David-Palma M."/>
            <person name="Averette A.F."/>
            <person name="Boekhout T."/>
            <person name="Porcel B.M."/>
            <person name="Nowrousian M."/>
            <person name="Cuomo C.A."/>
            <person name="Sun S."/>
            <person name="Heitman J."/>
            <person name="Coelho M.A."/>
        </authorList>
    </citation>
    <scope>NUCLEOTIDE SEQUENCE</scope>
    <source>
        <strain evidence="13">CBS 7841</strain>
    </source>
</reference>
<dbReference type="InterPro" id="IPR003593">
    <property type="entry name" value="AAA+_ATPase"/>
</dbReference>
<feature type="domain" description="ABC transmembrane type-1" evidence="12">
    <location>
        <begin position="885"/>
        <end position="1165"/>
    </location>
</feature>
<evidence type="ECO:0008006" key="15">
    <source>
        <dbReference type="Google" id="ProtNLM"/>
    </source>
</evidence>
<dbReference type="InterPro" id="IPR011527">
    <property type="entry name" value="ABC1_TM_dom"/>
</dbReference>
<dbReference type="PANTHER" id="PTHR24223">
    <property type="entry name" value="ATP-BINDING CASSETTE SUB-FAMILY C"/>
    <property type="match status" value="1"/>
</dbReference>
<feature type="domain" description="ABC transporter" evidence="11">
    <location>
        <begin position="1203"/>
        <end position="1453"/>
    </location>
</feature>
<gene>
    <name evidence="13" type="ORF">L203_101361</name>
</gene>
<feature type="domain" description="ABC transporter" evidence="11">
    <location>
        <begin position="592"/>
        <end position="819"/>
    </location>
</feature>
<dbReference type="InterPro" id="IPR050173">
    <property type="entry name" value="ABC_transporter_C-like"/>
</dbReference>
<dbReference type="CDD" id="cd18606">
    <property type="entry name" value="ABC_6TM_YOR1_D2_like"/>
    <property type="match status" value="1"/>
</dbReference>
<dbReference type="PANTHER" id="PTHR24223:SF456">
    <property type="entry name" value="MULTIDRUG RESISTANCE-ASSOCIATED PROTEIN LETHAL(2)03659"/>
    <property type="match status" value="1"/>
</dbReference>
<evidence type="ECO:0000256" key="5">
    <source>
        <dbReference type="ARBA" id="ARBA00022741"/>
    </source>
</evidence>
<feature type="transmembrane region" description="Helical" evidence="10">
    <location>
        <begin position="924"/>
        <end position="942"/>
    </location>
</feature>
<feature type="transmembrane region" description="Helical" evidence="10">
    <location>
        <begin position="1024"/>
        <end position="1043"/>
    </location>
</feature>
<dbReference type="GO" id="GO:0016887">
    <property type="term" value="F:ATP hydrolysis activity"/>
    <property type="evidence" value="ECO:0007669"/>
    <property type="project" value="InterPro"/>
</dbReference>
<evidence type="ECO:0000259" key="11">
    <source>
        <dbReference type="PROSITE" id="PS50893"/>
    </source>
</evidence>
<dbReference type="KEGG" id="cdep:91085574"/>
<dbReference type="InterPro" id="IPR036640">
    <property type="entry name" value="ABC1_TM_sf"/>
</dbReference>
<evidence type="ECO:0000256" key="4">
    <source>
        <dbReference type="ARBA" id="ARBA00022692"/>
    </source>
</evidence>
<dbReference type="Proteomes" id="UP000094043">
    <property type="component" value="Chromosome 2"/>
</dbReference>
<dbReference type="SUPFAM" id="SSF52540">
    <property type="entry name" value="P-loop containing nucleoside triphosphate hydrolases"/>
    <property type="match status" value="2"/>
</dbReference>
<feature type="transmembrane region" description="Helical" evidence="10">
    <location>
        <begin position="271"/>
        <end position="289"/>
    </location>
</feature>
<feature type="transmembrane region" description="Helical" evidence="10">
    <location>
        <begin position="453"/>
        <end position="476"/>
    </location>
</feature>
<dbReference type="Pfam" id="PF00664">
    <property type="entry name" value="ABC_membrane"/>
    <property type="match status" value="2"/>
</dbReference>
<dbReference type="InterPro" id="IPR017871">
    <property type="entry name" value="ABC_transporter-like_CS"/>
</dbReference>
<feature type="transmembrane region" description="Helical" evidence="10">
    <location>
        <begin position="414"/>
        <end position="441"/>
    </location>
</feature>
<feature type="compositionally biased region" description="Basic and acidic residues" evidence="9">
    <location>
        <begin position="1"/>
        <end position="10"/>
    </location>
</feature>
<keyword evidence="8 10" id="KW-0472">Membrane</keyword>
<comment type="subcellular location">
    <subcellularLocation>
        <location evidence="1">Membrane</location>
        <topology evidence="1">Multi-pass membrane protein</topology>
    </subcellularLocation>
</comment>
<keyword evidence="4 10" id="KW-0812">Transmembrane</keyword>
<dbReference type="PROSITE" id="PS50893">
    <property type="entry name" value="ABC_TRANSPORTER_2"/>
    <property type="match status" value="2"/>
</dbReference>
<dbReference type="FunFam" id="1.20.1560.10:FF:000010">
    <property type="entry name" value="Multidrug resistance-associated ABC transporter"/>
    <property type="match status" value="1"/>
</dbReference>
<feature type="transmembrane region" description="Helical" evidence="10">
    <location>
        <begin position="1115"/>
        <end position="1134"/>
    </location>
</feature>
<dbReference type="GeneID" id="91085574"/>
<dbReference type="EMBL" id="CP143785">
    <property type="protein sequence ID" value="WVN86200.1"/>
    <property type="molecule type" value="Genomic_DNA"/>
</dbReference>
<evidence type="ECO:0000256" key="8">
    <source>
        <dbReference type="ARBA" id="ARBA00023136"/>
    </source>
</evidence>
<dbReference type="SUPFAM" id="SSF90123">
    <property type="entry name" value="ABC transporter transmembrane region"/>
    <property type="match status" value="2"/>
</dbReference>
<dbReference type="PROSITE" id="PS00211">
    <property type="entry name" value="ABC_TRANSPORTER_1"/>
    <property type="match status" value="2"/>
</dbReference>
<feature type="region of interest" description="Disordered" evidence="9">
    <location>
        <begin position="1"/>
        <end position="45"/>
    </location>
</feature>
<keyword evidence="14" id="KW-1185">Reference proteome</keyword>
<evidence type="ECO:0000313" key="14">
    <source>
        <dbReference type="Proteomes" id="UP000094043"/>
    </source>
</evidence>
<feature type="domain" description="ABC transmembrane type-1" evidence="12">
    <location>
        <begin position="329"/>
        <end position="469"/>
    </location>
</feature>
<organism evidence="13 14">
    <name type="scientific">Cryptococcus depauperatus CBS 7841</name>
    <dbReference type="NCBI Taxonomy" id="1295531"/>
    <lineage>
        <taxon>Eukaryota</taxon>
        <taxon>Fungi</taxon>
        <taxon>Dikarya</taxon>
        <taxon>Basidiomycota</taxon>
        <taxon>Agaricomycotina</taxon>
        <taxon>Tremellomycetes</taxon>
        <taxon>Tremellales</taxon>
        <taxon>Cryptococcaceae</taxon>
        <taxon>Cryptococcus</taxon>
    </lineage>
</organism>
<dbReference type="FunFam" id="3.40.50.300:FF:000997">
    <property type="entry name" value="Multidrug resistance-associated protein 1"/>
    <property type="match status" value="1"/>
</dbReference>
<dbReference type="InterPro" id="IPR003439">
    <property type="entry name" value="ABC_transporter-like_ATP-bd"/>
</dbReference>
<evidence type="ECO:0000256" key="7">
    <source>
        <dbReference type="ARBA" id="ARBA00022989"/>
    </source>
</evidence>
<dbReference type="Gene3D" id="1.20.1560.10">
    <property type="entry name" value="ABC transporter type 1, transmembrane domain"/>
    <property type="match status" value="2"/>
</dbReference>
<dbReference type="Gene3D" id="3.40.50.300">
    <property type="entry name" value="P-loop containing nucleotide triphosphate hydrolases"/>
    <property type="match status" value="2"/>
</dbReference>
<dbReference type="FunFam" id="3.40.50.300:FF:000565">
    <property type="entry name" value="ABC bile acid transporter"/>
    <property type="match status" value="1"/>
</dbReference>
<keyword evidence="5" id="KW-0547">Nucleotide-binding</keyword>
<name>A0AAJ8LXV7_9TREE</name>
<sequence>MSTKYSHDSSKLSSGNGSVKEDGEKNWHAGEKDKLTKDGGFEEKGVRKVDEEEMVVVVEQKSGKEILQKVQNGPFTQPQWRHSLPFVKPQHPPPPPPLSLDDAHVTPEVGAGFFYCLFFNWISPMMALGSARPLQATDLWKMDQARSAKPLSGKLLAMYAARTQMAKDYNARLQDPNNALPLFRRIIYAVLPGGKQREEDYREKHGKKHASLVMALVDVFGWHFLSAGFIKVIGDTCQAVTPLVIKRLIVLSAKYEAARRAGQPVPSKGEGVGAAIGLLLLLLCSSISINHYFSRSMGVGIMSRAAIITAIYQQALQFTQKSRGQIPNVILLVQIGYSALPGIAFLLIVTPLQARFMKTLFMYRKKAATWTDKRAKLLQEILGGMRIVKYMAWETPFLERIRTIRGMELRYIRVLLILRSGMMAIATSLPILAAILSFITYSLTAHNLEASKIFTVITLFQLMRIPLIMWPMTLGATADALNALNRLESVFDAEVIKEDKQVDKVMDAAIRLENASFTWDAAPVEEDPMMKKLKGKYAKALNSSAALTKPSNEKGSRWRKKRITAADEAQVETAAGKPGIAEASAQGQGQDVPLPSLAAKIKYEDTIEKKIFELHDITLNIPKGSLTAIVGAIGSGKSSLLQGLMGEMRKTAGFVSFAGSTSLCAQTPWIQNATVRENILFGQPWDEERYWSVVRDACLEADFELLEDGDGTEIGEKGINLSGGQKQRINIARAIYFNADIIALDDPLSALDAGVGKTIFFNAIIGALSGKTRVLVTHALHFLPYVDNIITMEDGKVSEMGTYEELRARDGAFSKLIREFGSKEQVAENMENEQEAMNNVEPTIVHDRSNMMAQGKSHNLMQIEERNIGALKGKTFIDYFKAGKGFILIPILILSVIVAQTFVIITSFWLVWWEESKWPQPNGFYMGIYAGLGIGTALSQFFQGFSNALINYFASVGIHNDAITRVMFSPQSFFDTTPLGRIMNRFSKDTDTIDNTLSDAMRMAVTTLSSIVGTVILLAIIQPYFLIAVAVVSLLYAHTAAFYRRSSREFKRIDSILRSSLYSHFSESLSGVATIRSYGETTRFFEDNIKLVDVENRAYYLTIINQRWLGLRLDMLGSLLSFSVAIIVVCSSSVSASKGGLGLSTIVSAQQSFSWLVRQIAEVENDMVGAERIMHYANSLDQEPSQQIAATQPPASWPSEGKIEFSKVCMRYRAELPDVLKGLTLNVGASEKIGVVGRTGAGKSSIMVALFRMSELSYGSIKIDGVDVSKIGLKDLRSKVSIIPQDPLLFSGTIRSNIDPFSTKSDAELYDALRRAHLSGAASMPHSSRLSLVAEPENSQSRFTLDTVIEEEGGNLSVGERSLVSLARALVRDTKVLVLDEATASVDLETDAKIQETIRNEFKNKTLLCIAHRLRTILSYDRILVMSDGQMAEFDTPENLFAMGGIFSEMCSKASLTMADIKAAQTLRF</sequence>
<evidence type="ECO:0000256" key="9">
    <source>
        <dbReference type="SAM" id="MobiDB-lite"/>
    </source>
</evidence>
<reference evidence="13" key="1">
    <citation type="submission" date="2016-06" db="EMBL/GenBank/DDBJ databases">
        <authorList>
            <person name="Cuomo C."/>
            <person name="Litvintseva A."/>
            <person name="Heitman J."/>
            <person name="Chen Y."/>
            <person name="Sun S."/>
            <person name="Springer D."/>
            <person name="Dromer F."/>
            <person name="Young S."/>
            <person name="Zeng Q."/>
            <person name="Chapman S."/>
            <person name="Gujja S."/>
            <person name="Saif S."/>
            <person name="Birren B."/>
        </authorList>
    </citation>
    <scope>NUCLEOTIDE SEQUENCE</scope>
    <source>
        <strain evidence="13">CBS 7841</strain>
    </source>
</reference>